<dbReference type="Proteomes" id="UP000749559">
    <property type="component" value="Unassembled WGS sequence"/>
</dbReference>
<proteinExistence type="predicted"/>
<sequence length="116" mass="12735">MSRANSAFLTGSEIPPRIFHKVTPQSGHLGVFWPSKQRNPLSGHVATAPHHTPIRHLVLLRLVLSSVLKKVFCSMANSSNSKTRLNPPPSDDVFGFQRSTGTINEANIGNFLLCFT</sequence>
<comment type="caution">
    <text evidence="1">The sequence shown here is derived from an EMBL/GenBank/DDBJ whole genome shotgun (WGS) entry which is preliminary data.</text>
</comment>
<gene>
    <name evidence="1" type="ORF">OFUS_LOCUS2306</name>
</gene>
<name>A0A8J1Y8V9_OWEFU</name>
<accession>A0A8J1Y8V9</accession>
<dbReference type="EMBL" id="CAIIXF020000001">
    <property type="protein sequence ID" value="CAH1774943.1"/>
    <property type="molecule type" value="Genomic_DNA"/>
</dbReference>
<dbReference type="AlphaFoldDB" id="A0A8J1Y8V9"/>
<protein>
    <submittedName>
        <fullName evidence="1">Uncharacterized protein</fullName>
    </submittedName>
</protein>
<evidence type="ECO:0000313" key="1">
    <source>
        <dbReference type="EMBL" id="CAH1774943.1"/>
    </source>
</evidence>
<organism evidence="1 2">
    <name type="scientific">Owenia fusiformis</name>
    <name type="common">Polychaete worm</name>
    <dbReference type="NCBI Taxonomy" id="6347"/>
    <lineage>
        <taxon>Eukaryota</taxon>
        <taxon>Metazoa</taxon>
        <taxon>Spiralia</taxon>
        <taxon>Lophotrochozoa</taxon>
        <taxon>Annelida</taxon>
        <taxon>Polychaeta</taxon>
        <taxon>Sedentaria</taxon>
        <taxon>Canalipalpata</taxon>
        <taxon>Sabellida</taxon>
        <taxon>Oweniida</taxon>
        <taxon>Oweniidae</taxon>
        <taxon>Owenia</taxon>
    </lineage>
</organism>
<reference evidence="1" key="1">
    <citation type="submission" date="2022-03" db="EMBL/GenBank/DDBJ databases">
        <authorList>
            <person name="Martin C."/>
        </authorList>
    </citation>
    <scope>NUCLEOTIDE SEQUENCE</scope>
</reference>
<keyword evidence="2" id="KW-1185">Reference proteome</keyword>
<evidence type="ECO:0000313" key="2">
    <source>
        <dbReference type="Proteomes" id="UP000749559"/>
    </source>
</evidence>